<reference evidence="1 2" key="1">
    <citation type="journal article" date="2021" name="BMC Genomics">
        <title>Datura genome reveals duplications of psychoactive alkaloid biosynthetic genes and high mutation rate following tissue culture.</title>
        <authorList>
            <person name="Rajewski A."/>
            <person name="Carter-House D."/>
            <person name="Stajich J."/>
            <person name="Litt A."/>
        </authorList>
    </citation>
    <scope>NUCLEOTIDE SEQUENCE [LARGE SCALE GENOMIC DNA]</scope>
    <source>
        <strain evidence="1">AR-01</strain>
    </source>
</reference>
<comment type="caution">
    <text evidence="1">The sequence shown here is derived from an EMBL/GenBank/DDBJ whole genome shotgun (WGS) entry which is preliminary data.</text>
</comment>
<name>A0ABS8THP2_DATST</name>
<keyword evidence="2" id="KW-1185">Reference proteome</keyword>
<evidence type="ECO:0000313" key="1">
    <source>
        <dbReference type="EMBL" id="MCD7470358.1"/>
    </source>
</evidence>
<sequence>ARVHNGENFPMKTLFSSGSGGFPQQTLPTMSHQLILSRHHQSKATKRHFLGTSIHVLFHSPIGVLFTLPSQYYFSIGHWQVFSLAKVVLDSASSTCPMLLGS</sequence>
<dbReference type="EMBL" id="JACEIK010001553">
    <property type="protein sequence ID" value="MCD7470358.1"/>
    <property type="molecule type" value="Genomic_DNA"/>
</dbReference>
<evidence type="ECO:0000313" key="2">
    <source>
        <dbReference type="Proteomes" id="UP000823775"/>
    </source>
</evidence>
<proteinExistence type="predicted"/>
<organism evidence="1 2">
    <name type="scientific">Datura stramonium</name>
    <name type="common">Jimsonweed</name>
    <name type="synonym">Common thornapple</name>
    <dbReference type="NCBI Taxonomy" id="4076"/>
    <lineage>
        <taxon>Eukaryota</taxon>
        <taxon>Viridiplantae</taxon>
        <taxon>Streptophyta</taxon>
        <taxon>Embryophyta</taxon>
        <taxon>Tracheophyta</taxon>
        <taxon>Spermatophyta</taxon>
        <taxon>Magnoliopsida</taxon>
        <taxon>eudicotyledons</taxon>
        <taxon>Gunneridae</taxon>
        <taxon>Pentapetalae</taxon>
        <taxon>asterids</taxon>
        <taxon>lamiids</taxon>
        <taxon>Solanales</taxon>
        <taxon>Solanaceae</taxon>
        <taxon>Solanoideae</taxon>
        <taxon>Datureae</taxon>
        <taxon>Datura</taxon>
    </lineage>
</organism>
<feature type="non-terminal residue" evidence="1">
    <location>
        <position position="1"/>
    </location>
</feature>
<dbReference type="Proteomes" id="UP000823775">
    <property type="component" value="Unassembled WGS sequence"/>
</dbReference>
<protein>
    <submittedName>
        <fullName evidence="1">Uncharacterized protein</fullName>
    </submittedName>
</protein>
<accession>A0ABS8THP2</accession>
<gene>
    <name evidence="1" type="ORF">HAX54_010144</name>
</gene>